<evidence type="ECO:0000313" key="2">
    <source>
        <dbReference type="EMBL" id="KWF60308.1"/>
    </source>
</evidence>
<gene>
    <name evidence="2" type="ORF">WL88_04670</name>
</gene>
<reference evidence="2 3" key="1">
    <citation type="submission" date="2015-11" db="EMBL/GenBank/DDBJ databases">
        <title>Expanding the genomic diversity of Burkholderia species for the development of highly accurate diagnostics.</title>
        <authorList>
            <person name="Sahl J."/>
            <person name="Keim P."/>
            <person name="Wagner D."/>
        </authorList>
    </citation>
    <scope>NUCLEOTIDE SEQUENCE [LARGE SCALE GENOMIC DNA]</scope>
    <source>
        <strain evidence="2 3">MSMB378WGS</strain>
    </source>
</reference>
<dbReference type="RefSeq" id="WP_060188718.1">
    <property type="nucleotide sequence ID" value="NZ_LPJS01000018.1"/>
</dbReference>
<name>A0AAW3PNQ1_9BURK</name>
<sequence length="154" mass="17241">MLKSFVVILMTICCLNVKAQTSGGDHDTIRTVAGTLQISKIVRPGSDGITFNVELDGKQFDHLYGERYAYYPDSKEQDKVVSRLIVEDFSGGFSDPPAVSLYDFRQKPAAVWPVSDKLDIDDVRWLPNRVLLSVGGKWFAFANGKLVALRSRRK</sequence>
<feature type="signal peptide" evidence="1">
    <location>
        <begin position="1"/>
        <end position="19"/>
    </location>
</feature>
<evidence type="ECO:0000313" key="3">
    <source>
        <dbReference type="Proteomes" id="UP000063236"/>
    </source>
</evidence>
<dbReference type="AlphaFoldDB" id="A0AAW3PNQ1"/>
<protein>
    <recommendedName>
        <fullName evidence="4">Lipoprotein</fullName>
    </recommendedName>
</protein>
<dbReference type="EMBL" id="LPJV01000002">
    <property type="protein sequence ID" value="KWF60308.1"/>
    <property type="molecule type" value="Genomic_DNA"/>
</dbReference>
<evidence type="ECO:0008006" key="4">
    <source>
        <dbReference type="Google" id="ProtNLM"/>
    </source>
</evidence>
<evidence type="ECO:0000256" key="1">
    <source>
        <dbReference type="SAM" id="SignalP"/>
    </source>
</evidence>
<feature type="chain" id="PRO_5043587799" description="Lipoprotein" evidence="1">
    <location>
        <begin position="20"/>
        <end position="154"/>
    </location>
</feature>
<proteinExistence type="predicted"/>
<keyword evidence="1" id="KW-0732">Signal</keyword>
<accession>A0AAW3PNQ1</accession>
<dbReference type="Proteomes" id="UP000063236">
    <property type="component" value="Unassembled WGS sequence"/>
</dbReference>
<comment type="caution">
    <text evidence="2">The sequence shown here is derived from an EMBL/GenBank/DDBJ whole genome shotgun (WGS) entry which is preliminary data.</text>
</comment>
<organism evidence="2 3">
    <name type="scientific">Burkholderia diffusa</name>
    <dbReference type="NCBI Taxonomy" id="488732"/>
    <lineage>
        <taxon>Bacteria</taxon>
        <taxon>Pseudomonadati</taxon>
        <taxon>Pseudomonadota</taxon>
        <taxon>Betaproteobacteria</taxon>
        <taxon>Burkholderiales</taxon>
        <taxon>Burkholderiaceae</taxon>
        <taxon>Burkholderia</taxon>
        <taxon>Burkholderia cepacia complex</taxon>
    </lineage>
</organism>